<name>A0A382LS36_9ZZZZ</name>
<evidence type="ECO:0008006" key="3">
    <source>
        <dbReference type="Google" id="ProtNLM"/>
    </source>
</evidence>
<reference evidence="2" key="1">
    <citation type="submission" date="2018-05" db="EMBL/GenBank/DDBJ databases">
        <authorList>
            <person name="Lanie J.A."/>
            <person name="Ng W.-L."/>
            <person name="Kazmierczak K.M."/>
            <person name="Andrzejewski T.M."/>
            <person name="Davidsen T.M."/>
            <person name="Wayne K.J."/>
            <person name="Tettelin H."/>
            <person name="Glass J.I."/>
            <person name="Rusch D."/>
            <person name="Podicherti R."/>
            <person name="Tsui H.-C.T."/>
            <person name="Winkler M.E."/>
        </authorList>
    </citation>
    <scope>NUCLEOTIDE SEQUENCE</scope>
</reference>
<dbReference type="GO" id="GO:0008658">
    <property type="term" value="F:penicillin binding"/>
    <property type="evidence" value="ECO:0007669"/>
    <property type="project" value="InterPro"/>
</dbReference>
<proteinExistence type="predicted"/>
<dbReference type="Gene3D" id="3.90.1310.10">
    <property type="entry name" value="Penicillin-binding protein 2a (Domain 2)"/>
    <property type="match status" value="1"/>
</dbReference>
<gene>
    <name evidence="2" type="ORF">METZ01_LOCUS290971</name>
</gene>
<accession>A0A382LS36</accession>
<keyword evidence="1" id="KW-0472">Membrane</keyword>
<keyword evidence="1" id="KW-0812">Transmembrane</keyword>
<dbReference type="InterPro" id="IPR036138">
    <property type="entry name" value="PBP_dimer_sf"/>
</dbReference>
<feature type="transmembrane region" description="Helical" evidence="1">
    <location>
        <begin position="50"/>
        <end position="72"/>
    </location>
</feature>
<dbReference type="SUPFAM" id="SSF56519">
    <property type="entry name" value="Penicillin binding protein dimerisation domain"/>
    <property type="match status" value="1"/>
</dbReference>
<dbReference type="AlphaFoldDB" id="A0A382LS36"/>
<organism evidence="2">
    <name type="scientific">marine metagenome</name>
    <dbReference type="NCBI Taxonomy" id="408172"/>
    <lineage>
        <taxon>unclassified sequences</taxon>
        <taxon>metagenomes</taxon>
        <taxon>ecological metagenomes</taxon>
    </lineage>
</organism>
<sequence>MHNKKRKNNNSGNRIPRKSRGFFFEDYETPKYEYKQQTRFSEVKLSLNRVSFIFFIFLVVAFVFGSKIIYLASIKKENYFTNKSVPSIFLKRQDILDRNNNLLARNVKLYSAAVRPQFITDEGKLLINLRLIFPNMDMDRIKKKIKIGKYFYIKKRLNESEWRKLWLLGDQSIDLNEKQFRVYP</sequence>
<dbReference type="EMBL" id="UINC01088142">
    <property type="protein sequence ID" value="SVC38117.1"/>
    <property type="molecule type" value="Genomic_DNA"/>
</dbReference>
<protein>
    <recommendedName>
        <fullName evidence="3">Penicillin-binding protein dimerisation domain-containing protein</fullName>
    </recommendedName>
</protein>
<keyword evidence="1" id="KW-1133">Transmembrane helix</keyword>
<evidence type="ECO:0000313" key="2">
    <source>
        <dbReference type="EMBL" id="SVC38117.1"/>
    </source>
</evidence>
<evidence type="ECO:0000256" key="1">
    <source>
        <dbReference type="SAM" id="Phobius"/>
    </source>
</evidence>
<feature type="non-terminal residue" evidence="2">
    <location>
        <position position="184"/>
    </location>
</feature>